<name>A0ABN0X5F9_9ACTN</name>
<dbReference type="Pfam" id="PF00196">
    <property type="entry name" value="GerE"/>
    <property type="match status" value="1"/>
</dbReference>
<dbReference type="PANTHER" id="PTHR43214:SF24">
    <property type="entry name" value="TRANSCRIPTIONAL REGULATORY PROTEIN NARL-RELATED"/>
    <property type="match status" value="1"/>
</dbReference>
<organism evidence="8 9">
    <name type="scientific">Streptomyces blastmyceticus</name>
    <dbReference type="NCBI Taxonomy" id="68180"/>
    <lineage>
        <taxon>Bacteria</taxon>
        <taxon>Bacillati</taxon>
        <taxon>Actinomycetota</taxon>
        <taxon>Actinomycetes</taxon>
        <taxon>Kitasatosporales</taxon>
        <taxon>Streptomycetaceae</taxon>
        <taxon>Streptomyces</taxon>
    </lineage>
</organism>
<dbReference type="InterPro" id="IPR058245">
    <property type="entry name" value="NreC/VraR/RcsB-like_REC"/>
</dbReference>
<dbReference type="Pfam" id="PF00072">
    <property type="entry name" value="Response_reg"/>
    <property type="match status" value="1"/>
</dbReference>
<evidence type="ECO:0000259" key="7">
    <source>
        <dbReference type="PROSITE" id="PS50110"/>
    </source>
</evidence>
<dbReference type="PRINTS" id="PR00038">
    <property type="entry name" value="HTHLUXR"/>
</dbReference>
<feature type="modified residue" description="4-aspartylphosphate" evidence="5">
    <location>
        <position position="67"/>
    </location>
</feature>
<dbReference type="PANTHER" id="PTHR43214">
    <property type="entry name" value="TWO-COMPONENT RESPONSE REGULATOR"/>
    <property type="match status" value="1"/>
</dbReference>
<keyword evidence="1 5" id="KW-0597">Phosphoprotein</keyword>
<accession>A0ABN0X5F9</accession>
<sequence>MREDGPMESDSGAPVTVVVADDHPVYREGIARGLRLSGRIEVLAEAGDGAEALRVIRELEPQVALIDYRIPTMDGIAVVHALVRDQLPTRAILLSATTDAAVVYRAVEEGAAGYLAKDAKRAEIVDAVLKVASGKQVVSEDLAGGLVDEIRLRADRDTTVLSERERQVLHGFAEGKSIPQVAAELYLGASTVKTHTQRLYEKLGVSDRAAAVAEAMRRGLLE</sequence>
<dbReference type="CDD" id="cd17535">
    <property type="entry name" value="REC_NarL-like"/>
    <property type="match status" value="1"/>
</dbReference>
<dbReference type="InterPro" id="IPR001789">
    <property type="entry name" value="Sig_transdc_resp-reg_receiver"/>
</dbReference>
<dbReference type="Proteomes" id="UP001500063">
    <property type="component" value="Unassembled WGS sequence"/>
</dbReference>
<dbReference type="SUPFAM" id="SSF46894">
    <property type="entry name" value="C-terminal effector domain of the bipartite response regulators"/>
    <property type="match status" value="1"/>
</dbReference>
<dbReference type="SMART" id="SM00421">
    <property type="entry name" value="HTH_LUXR"/>
    <property type="match status" value="1"/>
</dbReference>
<dbReference type="InterPro" id="IPR000792">
    <property type="entry name" value="Tscrpt_reg_LuxR_C"/>
</dbReference>
<evidence type="ECO:0000256" key="2">
    <source>
        <dbReference type="ARBA" id="ARBA00023015"/>
    </source>
</evidence>
<evidence type="ECO:0000256" key="1">
    <source>
        <dbReference type="ARBA" id="ARBA00022553"/>
    </source>
</evidence>
<evidence type="ECO:0000256" key="4">
    <source>
        <dbReference type="ARBA" id="ARBA00023163"/>
    </source>
</evidence>
<reference evidence="8 9" key="1">
    <citation type="journal article" date="2019" name="Int. J. Syst. Evol. Microbiol.">
        <title>The Global Catalogue of Microorganisms (GCM) 10K type strain sequencing project: providing services to taxonomists for standard genome sequencing and annotation.</title>
        <authorList>
            <consortium name="The Broad Institute Genomics Platform"/>
            <consortium name="The Broad Institute Genome Sequencing Center for Infectious Disease"/>
            <person name="Wu L."/>
            <person name="Ma J."/>
        </authorList>
    </citation>
    <scope>NUCLEOTIDE SEQUENCE [LARGE SCALE GENOMIC DNA]</scope>
    <source>
        <strain evidence="8 9">JCM 4565</strain>
    </source>
</reference>
<evidence type="ECO:0000259" key="6">
    <source>
        <dbReference type="PROSITE" id="PS50043"/>
    </source>
</evidence>
<evidence type="ECO:0000256" key="3">
    <source>
        <dbReference type="ARBA" id="ARBA00023125"/>
    </source>
</evidence>
<dbReference type="EMBL" id="BAAABW010000018">
    <property type="protein sequence ID" value="GAA0355195.1"/>
    <property type="molecule type" value="Genomic_DNA"/>
</dbReference>
<comment type="caution">
    <text evidence="8">The sequence shown here is derived from an EMBL/GenBank/DDBJ whole genome shotgun (WGS) entry which is preliminary data.</text>
</comment>
<keyword evidence="3" id="KW-0238">DNA-binding</keyword>
<dbReference type="InterPro" id="IPR011006">
    <property type="entry name" value="CheY-like_superfamily"/>
</dbReference>
<proteinExistence type="predicted"/>
<keyword evidence="2" id="KW-0805">Transcription regulation</keyword>
<evidence type="ECO:0000313" key="8">
    <source>
        <dbReference type="EMBL" id="GAA0355195.1"/>
    </source>
</evidence>
<feature type="domain" description="HTH luxR-type" evidence="6">
    <location>
        <begin position="154"/>
        <end position="219"/>
    </location>
</feature>
<evidence type="ECO:0000256" key="5">
    <source>
        <dbReference type="PROSITE-ProRule" id="PRU00169"/>
    </source>
</evidence>
<dbReference type="InterPro" id="IPR039420">
    <property type="entry name" value="WalR-like"/>
</dbReference>
<dbReference type="SMART" id="SM00448">
    <property type="entry name" value="REC"/>
    <property type="match status" value="1"/>
</dbReference>
<dbReference type="CDD" id="cd06170">
    <property type="entry name" value="LuxR_C_like"/>
    <property type="match status" value="1"/>
</dbReference>
<dbReference type="Gene3D" id="3.40.50.2300">
    <property type="match status" value="1"/>
</dbReference>
<gene>
    <name evidence="8" type="ORF">GCM10010319_35490</name>
</gene>
<feature type="domain" description="Response regulatory" evidence="7">
    <location>
        <begin position="16"/>
        <end position="132"/>
    </location>
</feature>
<keyword evidence="4" id="KW-0804">Transcription</keyword>
<protein>
    <submittedName>
        <fullName evidence="8">Response regulator transcription factor</fullName>
    </submittedName>
</protein>
<dbReference type="PROSITE" id="PS50110">
    <property type="entry name" value="RESPONSE_REGULATORY"/>
    <property type="match status" value="1"/>
</dbReference>
<evidence type="ECO:0000313" key="9">
    <source>
        <dbReference type="Proteomes" id="UP001500063"/>
    </source>
</evidence>
<dbReference type="PROSITE" id="PS50043">
    <property type="entry name" value="HTH_LUXR_2"/>
    <property type="match status" value="1"/>
</dbReference>
<keyword evidence="9" id="KW-1185">Reference proteome</keyword>
<dbReference type="SUPFAM" id="SSF52172">
    <property type="entry name" value="CheY-like"/>
    <property type="match status" value="1"/>
</dbReference>
<dbReference type="InterPro" id="IPR016032">
    <property type="entry name" value="Sig_transdc_resp-reg_C-effctor"/>
</dbReference>